<reference evidence="5" key="1">
    <citation type="submission" date="2022-11" db="UniProtKB">
        <authorList>
            <consortium name="EnsemblMetazoa"/>
        </authorList>
    </citation>
    <scope>IDENTIFICATION</scope>
</reference>
<evidence type="ECO:0000313" key="6">
    <source>
        <dbReference type="Proteomes" id="UP000887568"/>
    </source>
</evidence>
<dbReference type="PANTHER" id="PTHR24171:SF9">
    <property type="entry name" value="ANKYRIN REPEAT DOMAIN-CONTAINING PROTEIN 39"/>
    <property type="match status" value="1"/>
</dbReference>
<dbReference type="Pfam" id="PF12796">
    <property type="entry name" value="Ank_2"/>
    <property type="match status" value="1"/>
</dbReference>
<dbReference type="OMA" id="PYTCNEL"/>
<organism evidence="5 6">
    <name type="scientific">Patiria miniata</name>
    <name type="common">Bat star</name>
    <name type="synonym">Asterina miniata</name>
    <dbReference type="NCBI Taxonomy" id="46514"/>
    <lineage>
        <taxon>Eukaryota</taxon>
        <taxon>Metazoa</taxon>
        <taxon>Echinodermata</taxon>
        <taxon>Eleutherozoa</taxon>
        <taxon>Asterozoa</taxon>
        <taxon>Asteroidea</taxon>
        <taxon>Valvatacea</taxon>
        <taxon>Valvatida</taxon>
        <taxon>Asterinidae</taxon>
        <taxon>Patiria</taxon>
    </lineage>
</organism>
<proteinExistence type="predicted"/>
<dbReference type="PROSITE" id="PS50088">
    <property type="entry name" value="ANK_REPEAT"/>
    <property type="match status" value="3"/>
</dbReference>
<evidence type="ECO:0000313" key="5">
    <source>
        <dbReference type="EnsemblMetazoa" id="XP_038074014.1"/>
    </source>
</evidence>
<feature type="repeat" description="ANK" evidence="3">
    <location>
        <begin position="260"/>
        <end position="292"/>
    </location>
</feature>
<protein>
    <recommendedName>
        <fullName evidence="7">Ankyrin repeat family A protein 2</fullName>
    </recommendedName>
</protein>
<feature type="compositionally biased region" description="Low complexity" evidence="4">
    <location>
        <begin position="123"/>
        <end position="137"/>
    </location>
</feature>
<name>A0A914BD81_PATMI</name>
<dbReference type="InterPro" id="IPR036770">
    <property type="entry name" value="Ankyrin_rpt-contain_sf"/>
</dbReference>
<evidence type="ECO:0000256" key="1">
    <source>
        <dbReference type="ARBA" id="ARBA00022737"/>
    </source>
</evidence>
<accession>A0A914BD81</accession>
<sequence>MDQSNVPYPVSISVCTHNVSSCTITSPSSVIGFQLPANSNPVAASDSKVPISAAIPAMLTTSLDYSGGHQPTIVHVPPSMMAVDRVLNSLSDQDQASSDLEVQSVMCPETRNLLPTLKPVCPSRSSSSSKSSKSSYSPLRLQVSMTNTKRGNVQSVTPTCLYNYSVHQLAAQGEIATLEEKFQEDIDIDELDSIGRTPLMWACAHQQTDIVQHLLTHGADVTKESLDGETALAFASSAGSIDIVRTLLTEGADVNKADWNEGTPLLYAVYNNHPICVRLLLEAGADLTVQTEGGHTPVSLAVAMGHREVQLTIEKHMISLLQNG</sequence>
<dbReference type="EnsemblMetazoa" id="XM_038218086.1">
    <property type="protein sequence ID" value="XP_038074014.1"/>
    <property type="gene ID" value="LOC119742068"/>
</dbReference>
<dbReference type="Pfam" id="PF13857">
    <property type="entry name" value="Ank_5"/>
    <property type="match status" value="1"/>
</dbReference>
<dbReference type="OrthoDB" id="10251692at2759"/>
<dbReference type="Gene3D" id="1.25.40.20">
    <property type="entry name" value="Ankyrin repeat-containing domain"/>
    <property type="match status" value="1"/>
</dbReference>
<evidence type="ECO:0000256" key="2">
    <source>
        <dbReference type="ARBA" id="ARBA00023043"/>
    </source>
</evidence>
<dbReference type="AlphaFoldDB" id="A0A914BD81"/>
<dbReference type="PRINTS" id="PR01415">
    <property type="entry name" value="ANKYRIN"/>
</dbReference>
<dbReference type="SUPFAM" id="SSF48403">
    <property type="entry name" value="Ankyrin repeat"/>
    <property type="match status" value="1"/>
</dbReference>
<dbReference type="GeneID" id="119742068"/>
<dbReference type="PANTHER" id="PTHR24171">
    <property type="entry name" value="ANKYRIN REPEAT DOMAIN-CONTAINING PROTEIN 39-RELATED"/>
    <property type="match status" value="1"/>
</dbReference>
<dbReference type="SMART" id="SM00248">
    <property type="entry name" value="ANK"/>
    <property type="match status" value="4"/>
</dbReference>
<dbReference type="PROSITE" id="PS50297">
    <property type="entry name" value="ANK_REP_REGION"/>
    <property type="match status" value="3"/>
</dbReference>
<evidence type="ECO:0008006" key="7">
    <source>
        <dbReference type="Google" id="ProtNLM"/>
    </source>
</evidence>
<evidence type="ECO:0000256" key="4">
    <source>
        <dbReference type="SAM" id="MobiDB-lite"/>
    </source>
</evidence>
<dbReference type="RefSeq" id="XP_038074014.1">
    <property type="nucleotide sequence ID" value="XM_038218086.1"/>
</dbReference>
<feature type="repeat" description="ANK" evidence="3">
    <location>
        <begin position="227"/>
        <end position="259"/>
    </location>
</feature>
<dbReference type="Proteomes" id="UP000887568">
    <property type="component" value="Unplaced"/>
</dbReference>
<keyword evidence="2 3" id="KW-0040">ANK repeat</keyword>
<feature type="repeat" description="ANK" evidence="3">
    <location>
        <begin position="194"/>
        <end position="226"/>
    </location>
</feature>
<dbReference type="InterPro" id="IPR002110">
    <property type="entry name" value="Ankyrin_rpt"/>
</dbReference>
<keyword evidence="1" id="KW-0677">Repeat</keyword>
<evidence type="ECO:0000256" key="3">
    <source>
        <dbReference type="PROSITE-ProRule" id="PRU00023"/>
    </source>
</evidence>
<keyword evidence="6" id="KW-1185">Reference proteome</keyword>
<feature type="region of interest" description="Disordered" evidence="4">
    <location>
        <begin position="117"/>
        <end position="139"/>
    </location>
</feature>